<organism evidence="1 2">
    <name type="scientific">Morus notabilis</name>
    <dbReference type="NCBI Taxonomy" id="981085"/>
    <lineage>
        <taxon>Eukaryota</taxon>
        <taxon>Viridiplantae</taxon>
        <taxon>Streptophyta</taxon>
        <taxon>Embryophyta</taxon>
        <taxon>Tracheophyta</taxon>
        <taxon>Spermatophyta</taxon>
        <taxon>Magnoliopsida</taxon>
        <taxon>eudicotyledons</taxon>
        <taxon>Gunneridae</taxon>
        <taxon>Pentapetalae</taxon>
        <taxon>rosids</taxon>
        <taxon>fabids</taxon>
        <taxon>Rosales</taxon>
        <taxon>Moraceae</taxon>
        <taxon>Moreae</taxon>
        <taxon>Morus</taxon>
    </lineage>
</organism>
<protein>
    <submittedName>
        <fullName evidence="1">Uncharacterized protein</fullName>
    </submittedName>
</protein>
<dbReference type="Proteomes" id="UP000030645">
    <property type="component" value="Unassembled WGS sequence"/>
</dbReference>
<gene>
    <name evidence="1" type="ORF">L484_008587</name>
</gene>
<keyword evidence="2" id="KW-1185">Reference proteome</keyword>
<reference evidence="2" key="1">
    <citation type="submission" date="2013-01" db="EMBL/GenBank/DDBJ databases">
        <title>Draft Genome Sequence of a Mulberry Tree, Morus notabilis C.K. Schneid.</title>
        <authorList>
            <person name="He N."/>
            <person name="Zhao S."/>
        </authorList>
    </citation>
    <scope>NUCLEOTIDE SEQUENCE</scope>
</reference>
<evidence type="ECO:0000313" key="1">
    <source>
        <dbReference type="EMBL" id="EXB38559.1"/>
    </source>
</evidence>
<evidence type="ECO:0000313" key="2">
    <source>
        <dbReference type="Proteomes" id="UP000030645"/>
    </source>
</evidence>
<sequence>MSYQGPLQNTANHCNCSSLLHIYAVMGRDLYEGHSNGREIFTTSSYPLHIYCLHRATMKENALRGGGLRSALLRRGEIGIEGTGGCRKKVREKEGFLKALPSLRHWSCRR</sequence>
<accession>W9QJJ3</accession>
<dbReference type="AlphaFoldDB" id="W9QJJ3"/>
<name>W9QJJ3_9ROSA</name>
<dbReference type="EMBL" id="KE343698">
    <property type="protein sequence ID" value="EXB38559.1"/>
    <property type="molecule type" value="Genomic_DNA"/>
</dbReference>
<proteinExistence type="predicted"/>